<protein>
    <submittedName>
        <fullName evidence="1">Uncharacterized protein</fullName>
    </submittedName>
</protein>
<accession>A0AAD5CL64</accession>
<reference evidence="1" key="1">
    <citation type="submission" date="2022-06" db="EMBL/GenBank/DDBJ databases">
        <title>Uncovering the hologenomic basis of an extraordinary plant invasion.</title>
        <authorList>
            <person name="Bieker V.C."/>
            <person name="Martin M.D."/>
            <person name="Gilbert T."/>
            <person name="Hodgins K."/>
            <person name="Battlay P."/>
            <person name="Petersen B."/>
            <person name="Wilson J."/>
        </authorList>
    </citation>
    <scope>NUCLEOTIDE SEQUENCE</scope>
    <source>
        <strain evidence="1">AA19_3_7</strain>
        <tissue evidence="1">Leaf</tissue>
    </source>
</reference>
<proteinExistence type="predicted"/>
<comment type="caution">
    <text evidence="1">The sequence shown here is derived from an EMBL/GenBank/DDBJ whole genome shotgun (WGS) entry which is preliminary data.</text>
</comment>
<evidence type="ECO:0000313" key="2">
    <source>
        <dbReference type="Proteomes" id="UP001206925"/>
    </source>
</evidence>
<keyword evidence="2" id="KW-1185">Reference proteome</keyword>
<name>A0AAD5CL64_AMBAR</name>
<dbReference type="AlphaFoldDB" id="A0AAD5CL64"/>
<organism evidence="1 2">
    <name type="scientific">Ambrosia artemisiifolia</name>
    <name type="common">Common ragweed</name>
    <dbReference type="NCBI Taxonomy" id="4212"/>
    <lineage>
        <taxon>Eukaryota</taxon>
        <taxon>Viridiplantae</taxon>
        <taxon>Streptophyta</taxon>
        <taxon>Embryophyta</taxon>
        <taxon>Tracheophyta</taxon>
        <taxon>Spermatophyta</taxon>
        <taxon>Magnoliopsida</taxon>
        <taxon>eudicotyledons</taxon>
        <taxon>Gunneridae</taxon>
        <taxon>Pentapetalae</taxon>
        <taxon>asterids</taxon>
        <taxon>campanulids</taxon>
        <taxon>Asterales</taxon>
        <taxon>Asteraceae</taxon>
        <taxon>Asteroideae</taxon>
        <taxon>Heliantheae alliance</taxon>
        <taxon>Heliantheae</taxon>
        <taxon>Ambrosia</taxon>
    </lineage>
</organism>
<dbReference type="EMBL" id="JAMZMK010007876">
    <property type="protein sequence ID" value="KAI7742880.1"/>
    <property type="molecule type" value="Genomic_DNA"/>
</dbReference>
<dbReference type="Proteomes" id="UP001206925">
    <property type="component" value="Unassembled WGS sequence"/>
</dbReference>
<sequence length="104" mass="11266">MCYSSPWKGKCSAGTTATAVVAAPKEEDTTSTVVRMFGNTTSTLDLKSAATDNVETNNCYFCNISPAVDAAPVFNVYFNLLVRSATWRSGLNNGCQCLRYLFNT</sequence>
<gene>
    <name evidence="1" type="ORF">M8C21_029576</name>
</gene>
<evidence type="ECO:0000313" key="1">
    <source>
        <dbReference type="EMBL" id="KAI7742880.1"/>
    </source>
</evidence>